<dbReference type="InterPro" id="IPR019869">
    <property type="entry name" value="Motility-assoc_PPIase_GldI"/>
</dbReference>
<protein>
    <recommendedName>
        <fullName evidence="4">Peptidyl-prolyl cis-trans isomerase</fullName>
        <ecNumber evidence="4">5.2.1.8</ecNumber>
    </recommendedName>
</protein>
<dbReference type="RefSeq" id="WP_236133508.1">
    <property type="nucleotide sequence ID" value="NZ_JAKGTH010000007.1"/>
</dbReference>
<dbReference type="NCBIfam" id="TIGR03516">
    <property type="entry name" value="ppisom_GldI"/>
    <property type="match status" value="1"/>
</dbReference>
<dbReference type="InterPro" id="IPR046357">
    <property type="entry name" value="PPIase_dom_sf"/>
</dbReference>
<proteinExistence type="inferred from homology"/>
<evidence type="ECO:0000313" key="7">
    <source>
        <dbReference type="Proteomes" id="UP001179363"/>
    </source>
</evidence>
<comment type="catalytic activity">
    <reaction evidence="1 3 4">
        <text>[protein]-peptidylproline (omega=180) = [protein]-peptidylproline (omega=0)</text>
        <dbReference type="Rhea" id="RHEA:16237"/>
        <dbReference type="Rhea" id="RHEA-COMP:10747"/>
        <dbReference type="Rhea" id="RHEA-COMP:10748"/>
        <dbReference type="ChEBI" id="CHEBI:83833"/>
        <dbReference type="ChEBI" id="CHEBI:83834"/>
        <dbReference type="EC" id="5.2.1.8"/>
    </reaction>
</comment>
<reference evidence="6" key="1">
    <citation type="submission" date="2022-01" db="EMBL/GenBank/DDBJ databases">
        <title>Gillisia lutea sp. nov., isolated from marine plastic residues from the Malvarosa beach (Valencia, Spain).</title>
        <authorList>
            <person name="Vidal-Verdu A."/>
            <person name="Molina-Menor E."/>
            <person name="Satari L."/>
            <person name="Pascual J."/>
            <person name="Pereto J."/>
            <person name="Porcar M."/>
        </authorList>
    </citation>
    <scope>NUCLEOTIDE SEQUENCE</scope>
    <source>
        <strain evidence="6">M10.2A</strain>
    </source>
</reference>
<comment type="similarity">
    <text evidence="4">Belongs to the FKBP-type PPIase family.</text>
</comment>
<dbReference type="PROSITE" id="PS50059">
    <property type="entry name" value="FKBP_PPIASE"/>
    <property type="match status" value="1"/>
</dbReference>
<keyword evidence="7" id="KW-1185">Reference proteome</keyword>
<dbReference type="EMBL" id="JAKGTH010000007">
    <property type="protein sequence ID" value="MCF4101361.1"/>
    <property type="molecule type" value="Genomic_DNA"/>
</dbReference>
<dbReference type="InterPro" id="IPR001179">
    <property type="entry name" value="PPIase_FKBP_dom"/>
</dbReference>
<keyword evidence="2 3" id="KW-0697">Rotamase</keyword>
<evidence type="ECO:0000256" key="4">
    <source>
        <dbReference type="RuleBase" id="RU003915"/>
    </source>
</evidence>
<dbReference type="Gene3D" id="3.10.50.40">
    <property type="match status" value="1"/>
</dbReference>
<sequence length="185" mass="21066">MIQRALYLILLLAAVVSCKTTPEARRPVTQRSGSFINESIERNKALVAKEEEQIEKLIARDSSNTYIASSNGFWYYYNSKSTDSLNVETPEFGDVVRFDYSVKDLYGTDIYTEGEIPTKRYAIDKEELFQGLREGLKLMKANETVTFIFPSHKAFGYYGDKNKIGTNVPIITQVTLHSITHETNK</sequence>
<dbReference type="Pfam" id="PF00254">
    <property type="entry name" value="FKBP_C"/>
    <property type="match status" value="1"/>
</dbReference>
<keyword evidence="3 4" id="KW-0413">Isomerase</keyword>
<evidence type="ECO:0000256" key="1">
    <source>
        <dbReference type="ARBA" id="ARBA00000971"/>
    </source>
</evidence>
<feature type="domain" description="PPIase FKBP-type" evidence="5">
    <location>
        <begin position="93"/>
        <end position="180"/>
    </location>
</feature>
<comment type="caution">
    <text evidence="6">The sequence shown here is derived from an EMBL/GenBank/DDBJ whole genome shotgun (WGS) entry which is preliminary data.</text>
</comment>
<dbReference type="PROSITE" id="PS51257">
    <property type="entry name" value="PROKAR_LIPOPROTEIN"/>
    <property type="match status" value="1"/>
</dbReference>
<evidence type="ECO:0000256" key="2">
    <source>
        <dbReference type="ARBA" id="ARBA00023110"/>
    </source>
</evidence>
<dbReference type="EC" id="5.2.1.8" evidence="4"/>
<name>A0ABS9EER0_9FLAO</name>
<dbReference type="Proteomes" id="UP001179363">
    <property type="component" value="Unassembled WGS sequence"/>
</dbReference>
<evidence type="ECO:0000313" key="6">
    <source>
        <dbReference type="EMBL" id="MCF4101361.1"/>
    </source>
</evidence>
<gene>
    <name evidence="6" type="primary">gldI</name>
    <name evidence="6" type="ORF">L1I30_06765</name>
</gene>
<dbReference type="SUPFAM" id="SSF54534">
    <property type="entry name" value="FKBP-like"/>
    <property type="match status" value="1"/>
</dbReference>
<evidence type="ECO:0000256" key="3">
    <source>
        <dbReference type="PROSITE-ProRule" id="PRU00277"/>
    </source>
</evidence>
<accession>A0ABS9EER0</accession>
<evidence type="ECO:0000259" key="5">
    <source>
        <dbReference type="PROSITE" id="PS50059"/>
    </source>
</evidence>
<organism evidence="6 7">
    <name type="scientific">Gillisia lutea</name>
    <dbReference type="NCBI Taxonomy" id="2909668"/>
    <lineage>
        <taxon>Bacteria</taxon>
        <taxon>Pseudomonadati</taxon>
        <taxon>Bacteroidota</taxon>
        <taxon>Flavobacteriia</taxon>
        <taxon>Flavobacteriales</taxon>
        <taxon>Flavobacteriaceae</taxon>
        <taxon>Gillisia</taxon>
    </lineage>
</organism>